<dbReference type="Proteomes" id="UP000324585">
    <property type="component" value="Unassembled WGS sequence"/>
</dbReference>
<evidence type="ECO:0000313" key="3">
    <source>
        <dbReference type="Proteomes" id="UP000324585"/>
    </source>
</evidence>
<gene>
    <name evidence="2" type="ORF">FVE85_9225</name>
</gene>
<feature type="compositionally biased region" description="Polar residues" evidence="1">
    <location>
        <begin position="83"/>
        <end position="92"/>
    </location>
</feature>
<feature type="compositionally biased region" description="Basic and acidic residues" evidence="1">
    <location>
        <begin position="160"/>
        <end position="178"/>
    </location>
</feature>
<reference evidence="3" key="1">
    <citation type="journal article" date="2019" name="Nat. Commun.">
        <title>Expansion of phycobilisome linker gene families in mesophilic red algae.</title>
        <authorList>
            <person name="Lee J."/>
            <person name="Kim D."/>
            <person name="Bhattacharya D."/>
            <person name="Yoon H.S."/>
        </authorList>
    </citation>
    <scope>NUCLEOTIDE SEQUENCE [LARGE SCALE GENOMIC DNA]</scope>
    <source>
        <strain evidence="3">CCMP 1328</strain>
    </source>
</reference>
<evidence type="ECO:0000256" key="1">
    <source>
        <dbReference type="SAM" id="MobiDB-lite"/>
    </source>
</evidence>
<proteinExistence type="predicted"/>
<dbReference type="AlphaFoldDB" id="A0A5J4YQA8"/>
<dbReference type="EMBL" id="VRMN01000008">
    <property type="protein sequence ID" value="KAA8492953.1"/>
    <property type="molecule type" value="Genomic_DNA"/>
</dbReference>
<feature type="region of interest" description="Disordered" evidence="1">
    <location>
        <begin position="62"/>
        <end position="92"/>
    </location>
</feature>
<feature type="region of interest" description="Disordered" evidence="1">
    <location>
        <begin position="155"/>
        <end position="181"/>
    </location>
</feature>
<keyword evidence="3" id="KW-1185">Reference proteome</keyword>
<feature type="region of interest" description="Disordered" evidence="1">
    <location>
        <begin position="353"/>
        <end position="388"/>
    </location>
</feature>
<protein>
    <submittedName>
        <fullName evidence="2">Uncharacterized protein</fullName>
    </submittedName>
</protein>
<accession>A0A5J4YQA8</accession>
<name>A0A5J4YQA8_PORPP</name>
<comment type="caution">
    <text evidence="2">The sequence shown here is derived from an EMBL/GenBank/DDBJ whole genome shotgun (WGS) entry which is preliminary data.</text>
</comment>
<evidence type="ECO:0000313" key="2">
    <source>
        <dbReference type="EMBL" id="KAA8492953.1"/>
    </source>
</evidence>
<organism evidence="2 3">
    <name type="scientific">Porphyridium purpureum</name>
    <name type="common">Red alga</name>
    <name type="synonym">Porphyridium cruentum</name>
    <dbReference type="NCBI Taxonomy" id="35688"/>
    <lineage>
        <taxon>Eukaryota</taxon>
        <taxon>Rhodophyta</taxon>
        <taxon>Bangiophyceae</taxon>
        <taxon>Porphyridiales</taxon>
        <taxon>Porphyridiaceae</taxon>
        <taxon>Porphyridium</taxon>
    </lineage>
</organism>
<sequence length="419" mass="47177">MPAMPMQQFRLFRLCLIQLEKPQLVAKILDCSSVMSATTRMADPPPPPEWLVRRLRSAQCSARARAGAQAEPQESAGCDKEPNANSIGGEQTCVSSVDDEDALAAQANEWNLARRAAAAAAAALRPDVQHVDDVQSVVSTYAYDPKEKLVRRAQHHGTLRRRDEGARSRRENVSREFRTGSSQELGMMVSEFRDAWFEHDAQSKTGNGGSHGYHRVRPSVQRSALEAIEDDSSWLEPHAPQYSRGATFPELRTLTLFYPRHARHLHLDPPDPPMTPPDVTDQVRAEFEQMKEHLFRRNSRMRREVDYVSDAEWARADRFLHAQAFLCAYFMGELKYARKDDLKPPLGIMEKEEAQAERTRKKQKSAADEDSDASSSSSSDADSFDAEEMDGMLRSMMELLSSGRVRVQINQNGEGSRDS</sequence>